<proteinExistence type="predicted"/>
<accession>A0AB39BI09</accession>
<dbReference type="EMBL" id="CP162511">
    <property type="protein sequence ID" value="XDI06109.1"/>
    <property type="molecule type" value="Genomic_DNA"/>
</dbReference>
<gene>
    <name evidence="1" type="ORF">ABFY20_03135</name>
</gene>
<organism evidence="1">
    <name type="scientific">Herbiconiux sp. A18JL235</name>
    <dbReference type="NCBI Taxonomy" id="3152363"/>
    <lineage>
        <taxon>Bacteria</taxon>
        <taxon>Bacillati</taxon>
        <taxon>Actinomycetota</taxon>
        <taxon>Actinomycetes</taxon>
        <taxon>Micrococcales</taxon>
        <taxon>Microbacteriaceae</taxon>
        <taxon>Herbiconiux</taxon>
    </lineage>
</organism>
<name>A0AB39BI09_9MICO</name>
<evidence type="ECO:0008006" key="2">
    <source>
        <dbReference type="Google" id="ProtNLM"/>
    </source>
</evidence>
<dbReference type="AlphaFoldDB" id="A0AB39BI09"/>
<dbReference type="RefSeq" id="WP_368498498.1">
    <property type="nucleotide sequence ID" value="NZ_CP162511.1"/>
</dbReference>
<sequence length="66" mass="7199">MADTLIAPISWRSAQRGLWVASADEHPVGIVTEKWTHGFVVTTRTGRSLGTYRSLDEAQSALEASL</sequence>
<evidence type="ECO:0000313" key="1">
    <source>
        <dbReference type="EMBL" id="XDI06109.1"/>
    </source>
</evidence>
<protein>
    <recommendedName>
        <fullName evidence="2">DUF2188 domain-containing protein</fullName>
    </recommendedName>
</protein>
<reference evidence="1" key="1">
    <citation type="submission" date="2024-05" db="EMBL/GenBank/DDBJ databases">
        <title>Herbiconiux sp. A18JL235.</title>
        <authorList>
            <person name="Zhang G."/>
        </authorList>
    </citation>
    <scope>NUCLEOTIDE SEQUENCE</scope>
    <source>
        <strain evidence="1">A18JL235</strain>
    </source>
</reference>